<dbReference type="PANTHER" id="PTHR39082:SF1">
    <property type="entry name" value="SCAVENGER RECEPTOR CLASS A MEMBER 3"/>
    <property type="match status" value="1"/>
</dbReference>
<evidence type="ECO:0000256" key="1">
    <source>
        <dbReference type="SAM" id="Coils"/>
    </source>
</evidence>
<feature type="domain" description="CT398-like coiled coil hairpin" evidence="3">
    <location>
        <begin position="12"/>
        <end position="186"/>
    </location>
</feature>
<feature type="domain" description="C4-type zinc ribbon" evidence="2">
    <location>
        <begin position="198"/>
        <end position="230"/>
    </location>
</feature>
<keyword evidence="1" id="KW-0175">Coiled coil</keyword>
<evidence type="ECO:0008006" key="6">
    <source>
        <dbReference type="Google" id="ProtNLM"/>
    </source>
</evidence>
<gene>
    <name evidence="4" type="ORF">KJ970_20990</name>
</gene>
<organism evidence="4 5">
    <name type="scientific">Eiseniibacteriota bacterium</name>
    <dbReference type="NCBI Taxonomy" id="2212470"/>
    <lineage>
        <taxon>Bacteria</taxon>
        <taxon>Candidatus Eiseniibacteriota</taxon>
    </lineage>
</organism>
<dbReference type="InterPro" id="IPR052376">
    <property type="entry name" value="Oxidative_Scav/Glycosyltrans"/>
</dbReference>
<dbReference type="Pfam" id="PF02591">
    <property type="entry name" value="Zn_ribbon_9"/>
    <property type="match status" value="1"/>
</dbReference>
<accession>A0A948S1V9</accession>
<evidence type="ECO:0000313" key="5">
    <source>
        <dbReference type="Proteomes" id="UP000777784"/>
    </source>
</evidence>
<name>A0A948S1V9_UNCEI</name>
<evidence type="ECO:0000259" key="2">
    <source>
        <dbReference type="Pfam" id="PF02591"/>
    </source>
</evidence>
<dbReference type="PANTHER" id="PTHR39082">
    <property type="entry name" value="PHOSPHOLIPASE C-BETA-2-RELATED"/>
    <property type="match status" value="1"/>
</dbReference>
<evidence type="ECO:0000259" key="3">
    <source>
        <dbReference type="Pfam" id="PF24481"/>
    </source>
</evidence>
<proteinExistence type="predicted"/>
<dbReference type="EMBL" id="JAHJDP010000119">
    <property type="protein sequence ID" value="MBU2693402.1"/>
    <property type="molecule type" value="Genomic_DNA"/>
</dbReference>
<reference evidence="4" key="1">
    <citation type="submission" date="2021-05" db="EMBL/GenBank/DDBJ databases">
        <title>Energy efficiency and biological interactions define the core microbiome of deep oligotrophic groundwater.</title>
        <authorList>
            <person name="Mehrshad M."/>
            <person name="Lopez-Fernandez M."/>
            <person name="Bell E."/>
            <person name="Bernier-Latmani R."/>
            <person name="Bertilsson S."/>
            <person name="Dopson M."/>
        </authorList>
    </citation>
    <scope>NUCLEOTIDE SEQUENCE</scope>
    <source>
        <strain evidence="4">Modern_marine.mb.64</strain>
    </source>
</reference>
<evidence type="ECO:0000313" key="4">
    <source>
        <dbReference type="EMBL" id="MBU2693402.1"/>
    </source>
</evidence>
<dbReference type="Proteomes" id="UP000777784">
    <property type="component" value="Unassembled WGS sequence"/>
</dbReference>
<dbReference type="Pfam" id="PF24481">
    <property type="entry name" value="CT398_CC"/>
    <property type="match status" value="1"/>
</dbReference>
<dbReference type="InterPro" id="IPR003743">
    <property type="entry name" value="Zf-RING_7"/>
</dbReference>
<sequence>MESQIQVLQSLMKLDRDYFQYKSRIEEIPPELKAIEQYESALRQALLGEEAQLSERQRERRQIEIQIQDQITIKKKYENQIYEIKENRELQSLQREIDFLKRGLTELEEKVLTNLEEEEELQKRLGILREETTRKLEELAFKQKRLAEKSIELAASMEDMEEGRKMLIDLLKPPTRSKYRRIVNAKGHEAIVSVNDGSCGGCFYKLPPQKLAEVKIGQQMALCEGCGRILVWENNH</sequence>
<dbReference type="AlphaFoldDB" id="A0A948S1V9"/>
<protein>
    <recommendedName>
        <fullName evidence="6">C4-type zinc ribbon domain-containing protein</fullName>
    </recommendedName>
</protein>
<comment type="caution">
    <text evidence="4">The sequence shown here is derived from an EMBL/GenBank/DDBJ whole genome shotgun (WGS) entry which is preliminary data.</text>
</comment>
<feature type="coiled-coil region" evidence="1">
    <location>
        <begin position="90"/>
        <end position="149"/>
    </location>
</feature>
<dbReference type="Gene3D" id="1.10.287.1490">
    <property type="match status" value="1"/>
</dbReference>
<dbReference type="InterPro" id="IPR056003">
    <property type="entry name" value="CT398_CC_hairpin"/>
</dbReference>